<dbReference type="AlphaFoldDB" id="A0A4Q9QDT2"/>
<dbReference type="InterPro" id="IPR036047">
    <property type="entry name" value="F-box-like_dom_sf"/>
</dbReference>
<dbReference type="CDD" id="cd09917">
    <property type="entry name" value="F-box_SF"/>
    <property type="match status" value="1"/>
</dbReference>
<proteinExistence type="predicted"/>
<dbReference type="SUPFAM" id="SSF81383">
    <property type="entry name" value="F-box domain"/>
    <property type="match status" value="1"/>
</dbReference>
<evidence type="ECO:0000313" key="2">
    <source>
        <dbReference type="Proteomes" id="UP000292082"/>
    </source>
</evidence>
<dbReference type="Proteomes" id="UP000292082">
    <property type="component" value="Unassembled WGS sequence"/>
</dbReference>
<dbReference type="Pfam" id="PF00646">
    <property type="entry name" value="F-box"/>
    <property type="match status" value="1"/>
</dbReference>
<evidence type="ECO:0000313" key="1">
    <source>
        <dbReference type="EMBL" id="TBU65899.1"/>
    </source>
</evidence>
<reference evidence="1 2" key="1">
    <citation type="submission" date="2019-01" db="EMBL/GenBank/DDBJ databases">
        <title>Draft genome sequences of three monokaryotic isolates of the white-rot basidiomycete fungus Dichomitus squalens.</title>
        <authorList>
            <consortium name="DOE Joint Genome Institute"/>
            <person name="Lopez S.C."/>
            <person name="Andreopoulos B."/>
            <person name="Pangilinan J."/>
            <person name="Lipzen A."/>
            <person name="Riley R."/>
            <person name="Ahrendt S."/>
            <person name="Ng V."/>
            <person name="Barry K."/>
            <person name="Daum C."/>
            <person name="Grigoriev I.V."/>
            <person name="Hilden K.S."/>
            <person name="Makela M.R."/>
            <person name="de Vries R.P."/>
        </authorList>
    </citation>
    <scope>NUCLEOTIDE SEQUENCE [LARGE SCALE GENOMIC DNA]</scope>
    <source>
        <strain evidence="1 2">CBS 464.89</strain>
    </source>
</reference>
<protein>
    <submittedName>
        <fullName evidence="1">Uncharacterized protein</fullName>
    </submittedName>
</protein>
<sequence>MPQMPLDVLIEIFAFMHPRDLLNLARTTKPFRSFLMAKTARKMWEAVMARVEGLPPCPPYMSEPAYINLLFFSHCHSCLKSNIQNIIFEFGVRYCNRCRSDLILRMDACADVHFRINPLKGSLERCFSYEVGKSDDRKWFHKPELETFCKRWDSLEDDLARKALIEEYAARVRLIDEAVGAYLDWKSGEKARRAAELEEIRATRVRSIRDRLRQEGWGEEFDKMSPNWQSYLELENFSAKPEPLTDRRWQNIRQDAVSFMERAKSDRLAQERKLVLLDRLSKFSKAYEEFRSPMAVLRDAKSDLDPLPMDLAMMSEFKDILNDVGGADMSVLEDREQMRPMFESATARWRQERREELTAKIRASNILVPPDIADPLTLAISLFGCKACSRRDLQYPAVLTHLCNRRYDLPADDYEVAVQCVWSPNNLRTSWRSKYLFASVDAASHLRPILQACGLDPDHATHRDVDQSKAVLIFTGSASWSRGSKINADGTPTLIESYIKHEAFVDCWRALSYRLRHPQLPSRWERVSDNEAKKIQDKEWESYAWVDMYKTTLGCKYCPFAIREEHMPRHLKKRHDIDADEGTIYDHSYQHEDAAPEYKSIYLKRHDNGTSEAYFNKFESDFGLFSLFMGADGDSDAAEWDSDMDF</sequence>
<dbReference type="EMBL" id="ML145084">
    <property type="protein sequence ID" value="TBU65899.1"/>
    <property type="molecule type" value="Genomic_DNA"/>
</dbReference>
<gene>
    <name evidence="1" type="ORF">BD310DRAFT_803159</name>
</gene>
<dbReference type="InterPro" id="IPR001810">
    <property type="entry name" value="F-box_dom"/>
</dbReference>
<accession>A0A4Q9QDT2</accession>
<organism evidence="1 2">
    <name type="scientific">Dichomitus squalens</name>
    <dbReference type="NCBI Taxonomy" id="114155"/>
    <lineage>
        <taxon>Eukaryota</taxon>
        <taxon>Fungi</taxon>
        <taxon>Dikarya</taxon>
        <taxon>Basidiomycota</taxon>
        <taxon>Agaricomycotina</taxon>
        <taxon>Agaricomycetes</taxon>
        <taxon>Polyporales</taxon>
        <taxon>Polyporaceae</taxon>
        <taxon>Dichomitus</taxon>
    </lineage>
</organism>
<dbReference type="PROSITE" id="PS50181">
    <property type="entry name" value="FBOX"/>
    <property type="match status" value="1"/>
</dbReference>
<keyword evidence="2" id="KW-1185">Reference proteome</keyword>
<name>A0A4Q9QDT2_9APHY</name>